<protein>
    <submittedName>
        <fullName evidence="1">Uncharacterized protein</fullName>
    </submittedName>
</protein>
<name>X0ZIC7_9ZZZZ</name>
<comment type="caution">
    <text evidence="1">The sequence shown here is derived from an EMBL/GenBank/DDBJ whole genome shotgun (WGS) entry which is preliminary data.</text>
</comment>
<accession>X0ZIC7</accession>
<organism evidence="1">
    <name type="scientific">marine sediment metagenome</name>
    <dbReference type="NCBI Taxonomy" id="412755"/>
    <lineage>
        <taxon>unclassified sequences</taxon>
        <taxon>metagenomes</taxon>
        <taxon>ecological metagenomes</taxon>
    </lineage>
</organism>
<evidence type="ECO:0000313" key="1">
    <source>
        <dbReference type="EMBL" id="GAG69390.1"/>
    </source>
</evidence>
<sequence length="236" mass="27586">MIEIDDKKYNIKNWDTLTIQEAEQLTNIELPEKMKELYTSGTKEKFEEIQKTITVEDEINFGEYAGEVLKIMSDIPDELLKYMQYFDRNDLYEHYCRDKIVSLIGGMPNYEPKKIESFEFNGETFVLPKSLKIFDKYLPNHSETSLTFVEGQGLFKAYAESQDKGNLKMLIAIYCRPEGEEYNEQKAIERSEQFNDLSMEVAWEVFFCITELLNISVKTINTSYQEILEKASASLN</sequence>
<dbReference type="EMBL" id="BART01008139">
    <property type="protein sequence ID" value="GAG69390.1"/>
    <property type="molecule type" value="Genomic_DNA"/>
</dbReference>
<proteinExistence type="predicted"/>
<reference evidence="1" key="1">
    <citation type="journal article" date="2014" name="Front. Microbiol.">
        <title>High frequency of phylogenetically diverse reductive dehalogenase-homologous genes in deep subseafloor sedimentary metagenomes.</title>
        <authorList>
            <person name="Kawai M."/>
            <person name="Futagami T."/>
            <person name="Toyoda A."/>
            <person name="Takaki Y."/>
            <person name="Nishi S."/>
            <person name="Hori S."/>
            <person name="Arai W."/>
            <person name="Tsubouchi T."/>
            <person name="Morono Y."/>
            <person name="Uchiyama I."/>
            <person name="Ito T."/>
            <person name="Fujiyama A."/>
            <person name="Inagaki F."/>
            <person name="Takami H."/>
        </authorList>
    </citation>
    <scope>NUCLEOTIDE SEQUENCE</scope>
    <source>
        <strain evidence="1">Expedition CK06-06</strain>
    </source>
</reference>
<dbReference type="AlphaFoldDB" id="X0ZIC7"/>
<gene>
    <name evidence="1" type="ORF">S01H4_18372</name>
</gene>